<accession>X1HYM7</accession>
<evidence type="ECO:0000313" key="1">
    <source>
        <dbReference type="EMBL" id="GAH58929.1"/>
    </source>
</evidence>
<organism evidence="1">
    <name type="scientific">marine sediment metagenome</name>
    <dbReference type="NCBI Taxonomy" id="412755"/>
    <lineage>
        <taxon>unclassified sequences</taxon>
        <taxon>metagenomes</taxon>
        <taxon>ecological metagenomes</taxon>
    </lineage>
</organism>
<protein>
    <recommendedName>
        <fullName evidence="2">Porin domain-containing protein</fullName>
    </recommendedName>
</protein>
<reference evidence="1" key="1">
    <citation type="journal article" date="2014" name="Front. Microbiol.">
        <title>High frequency of phylogenetically diverse reductive dehalogenase-homologous genes in deep subseafloor sedimentary metagenomes.</title>
        <authorList>
            <person name="Kawai M."/>
            <person name="Futagami T."/>
            <person name="Toyoda A."/>
            <person name="Takaki Y."/>
            <person name="Nishi S."/>
            <person name="Hori S."/>
            <person name="Arai W."/>
            <person name="Tsubouchi T."/>
            <person name="Morono Y."/>
            <person name="Uchiyama I."/>
            <person name="Ito T."/>
            <person name="Fujiyama A."/>
            <person name="Inagaki F."/>
            <person name="Takami H."/>
        </authorList>
    </citation>
    <scope>NUCLEOTIDE SEQUENCE</scope>
    <source>
        <strain evidence="1">Expedition CK06-06</strain>
    </source>
</reference>
<comment type="caution">
    <text evidence="1">The sequence shown here is derived from an EMBL/GenBank/DDBJ whole genome shotgun (WGS) entry which is preliminary data.</text>
</comment>
<gene>
    <name evidence="1" type="ORF">S03H2_30802</name>
</gene>
<proteinExistence type="predicted"/>
<dbReference type="AlphaFoldDB" id="X1HYM7"/>
<sequence>MINSIGASYNFTDDFSITFSYVSILGDQTSKLGQMGSAEGLYLMGEWSF</sequence>
<evidence type="ECO:0008006" key="2">
    <source>
        <dbReference type="Google" id="ProtNLM"/>
    </source>
</evidence>
<dbReference type="EMBL" id="BARU01018646">
    <property type="protein sequence ID" value="GAH58929.1"/>
    <property type="molecule type" value="Genomic_DNA"/>
</dbReference>
<name>X1HYM7_9ZZZZ</name>